<keyword evidence="9 18" id="KW-0732">Signal</keyword>
<dbReference type="EnsemblFungi" id="EJT71699">
    <property type="protein sequence ID" value="EJT71699"/>
    <property type="gene ID" value="GGTG_10953"/>
</dbReference>
<evidence type="ECO:0000256" key="8">
    <source>
        <dbReference type="ARBA" id="ARBA00022723"/>
    </source>
</evidence>
<evidence type="ECO:0000256" key="2">
    <source>
        <dbReference type="ARBA" id="ARBA00004613"/>
    </source>
</evidence>
<feature type="compositionally biased region" description="Polar residues" evidence="16">
    <location>
        <begin position="169"/>
        <end position="179"/>
    </location>
</feature>
<evidence type="ECO:0000259" key="19">
    <source>
        <dbReference type="PROSITE" id="PS52012"/>
    </source>
</evidence>
<keyword evidence="14" id="KW-0449">Lipoprotein</keyword>
<evidence type="ECO:0000256" key="14">
    <source>
        <dbReference type="ARBA" id="ARBA00023288"/>
    </source>
</evidence>
<evidence type="ECO:0000256" key="3">
    <source>
        <dbReference type="ARBA" id="ARBA00010031"/>
    </source>
</evidence>
<evidence type="ECO:0000256" key="17">
    <source>
        <dbReference type="SAM" id="Phobius"/>
    </source>
</evidence>
<reference evidence="20" key="2">
    <citation type="submission" date="2010-07" db="EMBL/GenBank/DDBJ databases">
        <authorList>
            <consortium name="The Broad Institute Genome Sequencing Platform"/>
            <consortium name="Broad Institute Genome Sequencing Center for Infectious Disease"/>
            <person name="Ma L.-J."/>
            <person name="Dead R."/>
            <person name="Young S."/>
            <person name="Zeng Q."/>
            <person name="Koehrsen M."/>
            <person name="Alvarado L."/>
            <person name="Berlin A."/>
            <person name="Chapman S.B."/>
            <person name="Chen Z."/>
            <person name="Freedman E."/>
            <person name="Gellesch M."/>
            <person name="Goldberg J."/>
            <person name="Griggs A."/>
            <person name="Gujja S."/>
            <person name="Heilman E.R."/>
            <person name="Heiman D."/>
            <person name="Hepburn T."/>
            <person name="Howarth C."/>
            <person name="Jen D."/>
            <person name="Larson L."/>
            <person name="Mehta T."/>
            <person name="Neiman D."/>
            <person name="Pearson M."/>
            <person name="Roberts A."/>
            <person name="Saif S."/>
            <person name="Shea T."/>
            <person name="Shenoy N."/>
            <person name="Sisk P."/>
            <person name="Stolte C."/>
            <person name="Sykes S."/>
            <person name="Walk T."/>
            <person name="White J."/>
            <person name="Yandava C."/>
            <person name="Haas B."/>
            <person name="Nusbaum C."/>
            <person name="Birren B."/>
        </authorList>
    </citation>
    <scope>NUCLEOTIDE SEQUENCE</scope>
    <source>
        <strain evidence="20">R3-111a-1</strain>
    </source>
</reference>
<dbReference type="EMBL" id="GL385400">
    <property type="protein sequence ID" value="EJT71699.1"/>
    <property type="molecule type" value="Genomic_DNA"/>
</dbReference>
<dbReference type="GeneID" id="20351411"/>
<dbReference type="eggNOG" id="ENOG502SZ7B">
    <property type="taxonomic scope" value="Eukaryota"/>
</dbReference>
<feature type="transmembrane region" description="Helical" evidence="17">
    <location>
        <begin position="187"/>
        <end position="209"/>
    </location>
</feature>
<feature type="binding site" description="axial binding residue" evidence="15">
    <location>
        <position position="48"/>
    </location>
    <ligand>
        <name>heme</name>
        <dbReference type="ChEBI" id="CHEBI:30413"/>
    </ligand>
    <ligandPart>
        <name>Fe</name>
        <dbReference type="ChEBI" id="CHEBI:18248"/>
    </ligandPart>
</feature>
<dbReference type="STRING" id="644352.J3PBT2"/>
<feature type="domain" description="CFEM" evidence="19">
    <location>
        <begin position="1"/>
        <end position="119"/>
    </location>
</feature>
<reference evidence="21" key="5">
    <citation type="submission" date="2018-04" db="UniProtKB">
        <authorList>
            <consortium name="EnsemblFungi"/>
        </authorList>
    </citation>
    <scope>IDENTIFICATION</scope>
    <source>
        <strain evidence="21">R3-111a-1</strain>
    </source>
</reference>
<keyword evidence="22" id="KW-1185">Reference proteome</keyword>
<keyword evidence="5" id="KW-0964">Secreted</keyword>
<evidence type="ECO:0000256" key="7">
    <source>
        <dbReference type="ARBA" id="ARBA00022622"/>
    </source>
</evidence>
<evidence type="ECO:0000256" key="18">
    <source>
        <dbReference type="SAM" id="SignalP"/>
    </source>
</evidence>
<dbReference type="GO" id="GO:0005886">
    <property type="term" value="C:plasma membrane"/>
    <property type="evidence" value="ECO:0007669"/>
    <property type="project" value="UniProtKB-SubCell"/>
</dbReference>
<keyword evidence="17" id="KW-1133">Transmembrane helix</keyword>
<evidence type="ECO:0000256" key="12">
    <source>
        <dbReference type="ARBA" id="ARBA00023157"/>
    </source>
</evidence>
<organism evidence="20">
    <name type="scientific">Gaeumannomyces tritici (strain R3-111a-1)</name>
    <name type="common">Wheat and barley take-all root rot fungus</name>
    <name type="synonym">Gaeumannomyces graminis var. tritici</name>
    <dbReference type="NCBI Taxonomy" id="644352"/>
    <lineage>
        <taxon>Eukaryota</taxon>
        <taxon>Fungi</taxon>
        <taxon>Dikarya</taxon>
        <taxon>Ascomycota</taxon>
        <taxon>Pezizomycotina</taxon>
        <taxon>Sordariomycetes</taxon>
        <taxon>Sordariomycetidae</taxon>
        <taxon>Magnaporthales</taxon>
        <taxon>Magnaporthaceae</taxon>
        <taxon>Gaeumannomyces</taxon>
    </lineage>
</organism>
<name>J3PBT2_GAET3</name>
<dbReference type="PANTHER" id="PTHR37928:SF1">
    <property type="entry name" value="CFEM DOMAIN PROTEIN (AFU_ORTHOLOGUE AFUA_6G14090)"/>
    <property type="match status" value="1"/>
</dbReference>
<evidence type="ECO:0000256" key="16">
    <source>
        <dbReference type="SAM" id="MobiDB-lite"/>
    </source>
</evidence>
<dbReference type="Proteomes" id="UP000006039">
    <property type="component" value="Unassembled WGS sequence"/>
</dbReference>
<keyword evidence="11 17" id="KW-0472">Membrane</keyword>
<comment type="caution">
    <text evidence="15">Lacks conserved residue(s) required for the propagation of feature annotation.</text>
</comment>
<keyword evidence="7" id="KW-0336">GPI-anchor</keyword>
<feature type="chain" id="PRO_5015095196" description="CFEM domain-containing protein" evidence="18">
    <location>
        <begin position="18"/>
        <end position="210"/>
    </location>
</feature>
<dbReference type="GO" id="GO:0005576">
    <property type="term" value="C:extracellular region"/>
    <property type="evidence" value="ECO:0007669"/>
    <property type="project" value="UniProtKB-SubCell"/>
</dbReference>
<proteinExistence type="inferred from homology"/>
<keyword evidence="17" id="KW-0812">Transmembrane</keyword>
<gene>
    <name evidence="21" type="primary">20351411</name>
    <name evidence="20" type="ORF">GGTG_10953</name>
</gene>
<evidence type="ECO:0000313" key="20">
    <source>
        <dbReference type="EMBL" id="EJT71699.1"/>
    </source>
</evidence>
<evidence type="ECO:0000313" key="22">
    <source>
        <dbReference type="Proteomes" id="UP000006039"/>
    </source>
</evidence>
<dbReference type="VEuPathDB" id="FungiDB:GGTG_10953"/>
<keyword evidence="4" id="KW-1003">Cell membrane</keyword>
<comment type="similarity">
    <text evidence="3">Belongs to the RBT5 family.</text>
</comment>
<dbReference type="RefSeq" id="XP_009227096.1">
    <property type="nucleotide sequence ID" value="XM_009228832.1"/>
</dbReference>
<dbReference type="GO" id="GO:0098552">
    <property type="term" value="C:side of membrane"/>
    <property type="evidence" value="ECO:0007669"/>
    <property type="project" value="UniProtKB-KW"/>
</dbReference>
<reference evidence="22" key="1">
    <citation type="submission" date="2010-07" db="EMBL/GenBank/DDBJ databases">
        <title>The genome sequence of Gaeumannomyces graminis var. tritici strain R3-111a-1.</title>
        <authorList>
            <consortium name="The Broad Institute Genome Sequencing Platform"/>
            <person name="Ma L.-J."/>
            <person name="Dead R."/>
            <person name="Young S."/>
            <person name="Zeng Q."/>
            <person name="Koehrsen M."/>
            <person name="Alvarado L."/>
            <person name="Berlin A."/>
            <person name="Chapman S.B."/>
            <person name="Chen Z."/>
            <person name="Freedman E."/>
            <person name="Gellesch M."/>
            <person name="Goldberg J."/>
            <person name="Griggs A."/>
            <person name="Gujja S."/>
            <person name="Heilman E.R."/>
            <person name="Heiman D."/>
            <person name="Hepburn T."/>
            <person name="Howarth C."/>
            <person name="Jen D."/>
            <person name="Larson L."/>
            <person name="Mehta T."/>
            <person name="Neiman D."/>
            <person name="Pearson M."/>
            <person name="Roberts A."/>
            <person name="Saif S."/>
            <person name="Shea T."/>
            <person name="Shenoy N."/>
            <person name="Sisk P."/>
            <person name="Stolte C."/>
            <person name="Sykes S."/>
            <person name="Walk T."/>
            <person name="White J."/>
            <person name="Yandava C."/>
            <person name="Haas B."/>
            <person name="Nusbaum C."/>
            <person name="Birren B."/>
        </authorList>
    </citation>
    <scope>NUCLEOTIDE SEQUENCE [LARGE SCALE GENOMIC DNA]</scope>
    <source>
        <strain evidence="22">R3-111a-1</strain>
    </source>
</reference>
<keyword evidence="13" id="KW-0325">Glycoprotein</keyword>
<feature type="region of interest" description="Disordered" evidence="16">
    <location>
        <begin position="97"/>
        <end position="189"/>
    </location>
</feature>
<reference evidence="21" key="4">
    <citation type="journal article" date="2015" name="G3 (Bethesda)">
        <title>Genome sequences of three phytopathogenic species of the Magnaporthaceae family of fungi.</title>
        <authorList>
            <person name="Okagaki L.H."/>
            <person name="Nunes C.C."/>
            <person name="Sailsbery J."/>
            <person name="Clay B."/>
            <person name="Brown D."/>
            <person name="John T."/>
            <person name="Oh Y."/>
            <person name="Young N."/>
            <person name="Fitzgerald M."/>
            <person name="Haas B.J."/>
            <person name="Zeng Q."/>
            <person name="Young S."/>
            <person name="Adiconis X."/>
            <person name="Fan L."/>
            <person name="Levin J.Z."/>
            <person name="Mitchell T.K."/>
            <person name="Okubara P.A."/>
            <person name="Farman M.L."/>
            <person name="Kohn L.M."/>
            <person name="Birren B."/>
            <person name="Ma L.-J."/>
            <person name="Dean R.A."/>
        </authorList>
    </citation>
    <scope>NUCLEOTIDE SEQUENCE</scope>
    <source>
        <strain evidence="21">R3-111a-1</strain>
    </source>
</reference>
<evidence type="ECO:0000256" key="11">
    <source>
        <dbReference type="ARBA" id="ARBA00023136"/>
    </source>
</evidence>
<dbReference type="GO" id="GO:0046872">
    <property type="term" value="F:metal ion binding"/>
    <property type="evidence" value="ECO:0007669"/>
    <property type="project" value="UniProtKB-UniRule"/>
</dbReference>
<dbReference type="OrthoDB" id="3767534at2759"/>
<dbReference type="PANTHER" id="PTHR37928">
    <property type="entry name" value="CFEM DOMAIN PROTEIN (AFU_ORTHOLOGUE AFUA_6G14090)"/>
    <property type="match status" value="1"/>
</dbReference>
<evidence type="ECO:0000256" key="13">
    <source>
        <dbReference type="ARBA" id="ARBA00023180"/>
    </source>
</evidence>
<evidence type="ECO:0000256" key="6">
    <source>
        <dbReference type="ARBA" id="ARBA00022617"/>
    </source>
</evidence>
<evidence type="ECO:0000256" key="4">
    <source>
        <dbReference type="ARBA" id="ARBA00022475"/>
    </source>
</evidence>
<feature type="signal peptide" evidence="18">
    <location>
        <begin position="1"/>
        <end position="17"/>
    </location>
</feature>
<keyword evidence="12" id="KW-1015">Disulfide bond</keyword>
<sequence length="210" mass="20224">MRTSTFILAASAALVAAQDIKPFIPQCSHKCLQDAASSASTCKIEPLDGKCVCAPATFEKVSGAAVGCVLQACGQEVALGQVLPGVQKYCEAALAGGSGSSSAPPTSAGSTSTAKPTTSVTSGTPTSAGSTSTAKPITSTSAKPTTSTSSPITSVKPTTGMPTTTTRPSGNSTVTPSGKPSSPAVPAGAASASAGFVGLLAAVGLGLFAL</sequence>
<dbReference type="InterPro" id="IPR008427">
    <property type="entry name" value="Extracellular_membr_CFEM_dom"/>
</dbReference>
<reference evidence="20" key="3">
    <citation type="submission" date="2010-09" db="EMBL/GenBank/DDBJ databases">
        <title>Annotation of Gaeumannomyces graminis var. tritici R3-111a-1.</title>
        <authorList>
            <consortium name="The Broad Institute Genome Sequencing Platform"/>
            <person name="Ma L.-J."/>
            <person name="Dead R."/>
            <person name="Young S.K."/>
            <person name="Zeng Q."/>
            <person name="Gargeya S."/>
            <person name="Fitzgerald M."/>
            <person name="Haas B."/>
            <person name="Abouelleil A."/>
            <person name="Alvarado L."/>
            <person name="Arachchi H.M."/>
            <person name="Berlin A."/>
            <person name="Brown A."/>
            <person name="Chapman S.B."/>
            <person name="Chen Z."/>
            <person name="Dunbar C."/>
            <person name="Freedman E."/>
            <person name="Gearin G."/>
            <person name="Gellesch M."/>
            <person name="Goldberg J."/>
            <person name="Griggs A."/>
            <person name="Gujja S."/>
            <person name="Heiman D."/>
            <person name="Howarth C."/>
            <person name="Larson L."/>
            <person name="Lui A."/>
            <person name="MacDonald P.J.P."/>
            <person name="Mehta T."/>
            <person name="Montmayeur A."/>
            <person name="Murphy C."/>
            <person name="Neiman D."/>
            <person name="Pearson M."/>
            <person name="Priest M."/>
            <person name="Roberts A."/>
            <person name="Saif S."/>
            <person name="Shea T."/>
            <person name="Shenoy N."/>
            <person name="Sisk P."/>
            <person name="Stolte C."/>
            <person name="Sykes S."/>
            <person name="Yandava C."/>
            <person name="Wortman J."/>
            <person name="Nusbaum C."/>
            <person name="Birren B."/>
        </authorList>
    </citation>
    <scope>NUCLEOTIDE SEQUENCE</scope>
    <source>
        <strain evidence="20">R3-111a-1</strain>
    </source>
</reference>
<dbReference type="AlphaFoldDB" id="J3PBT2"/>
<dbReference type="PROSITE" id="PS52012">
    <property type="entry name" value="CFEM"/>
    <property type="match status" value="1"/>
</dbReference>
<dbReference type="HOGENOM" id="CLU_063084_5_2_1"/>
<dbReference type="InterPro" id="IPR051735">
    <property type="entry name" value="CFEM_domain"/>
</dbReference>
<evidence type="ECO:0000256" key="10">
    <source>
        <dbReference type="ARBA" id="ARBA00023004"/>
    </source>
</evidence>
<feature type="compositionally biased region" description="Low complexity" evidence="16">
    <location>
        <begin position="180"/>
        <end position="189"/>
    </location>
</feature>
<keyword evidence="10 15" id="KW-0408">Iron</keyword>
<accession>J3PBT2</accession>
<comment type="subcellular location">
    <subcellularLocation>
        <location evidence="1">Cell membrane</location>
        <topology evidence="1">Lipid-anchor</topology>
        <topology evidence="1">GPI-anchor</topology>
    </subcellularLocation>
    <subcellularLocation>
        <location evidence="2">Secreted</location>
    </subcellularLocation>
</comment>
<protein>
    <recommendedName>
        <fullName evidence="19">CFEM domain-containing protein</fullName>
    </recommendedName>
</protein>
<evidence type="ECO:0000256" key="1">
    <source>
        <dbReference type="ARBA" id="ARBA00004609"/>
    </source>
</evidence>
<evidence type="ECO:0000256" key="15">
    <source>
        <dbReference type="PROSITE-ProRule" id="PRU01356"/>
    </source>
</evidence>
<keyword evidence="8 15" id="KW-0479">Metal-binding</keyword>
<feature type="compositionally biased region" description="Low complexity" evidence="16">
    <location>
        <begin position="100"/>
        <end position="168"/>
    </location>
</feature>
<evidence type="ECO:0000256" key="5">
    <source>
        <dbReference type="ARBA" id="ARBA00022525"/>
    </source>
</evidence>
<evidence type="ECO:0000256" key="9">
    <source>
        <dbReference type="ARBA" id="ARBA00022729"/>
    </source>
</evidence>
<dbReference type="Pfam" id="PF05730">
    <property type="entry name" value="CFEM"/>
    <property type="match status" value="1"/>
</dbReference>
<evidence type="ECO:0000313" key="21">
    <source>
        <dbReference type="EnsemblFungi" id="EJT71699"/>
    </source>
</evidence>
<keyword evidence="6 15" id="KW-0349">Heme</keyword>